<dbReference type="EMBL" id="CH408031">
    <property type="protein sequence ID" value="EAQ89700.1"/>
    <property type="molecule type" value="Genomic_DNA"/>
</dbReference>
<accession>Q2H4U6</accession>
<dbReference type="Proteomes" id="UP000001056">
    <property type="component" value="Unassembled WGS sequence"/>
</dbReference>
<reference evidence="3" key="1">
    <citation type="journal article" date="2015" name="Genome Announc.">
        <title>Draft genome sequence of the cellulolytic fungus Chaetomium globosum.</title>
        <authorList>
            <person name="Cuomo C.A."/>
            <person name="Untereiner W.A."/>
            <person name="Ma L.-J."/>
            <person name="Grabherr M."/>
            <person name="Birren B.W."/>
        </authorList>
    </citation>
    <scope>NUCLEOTIDE SEQUENCE [LARGE SCALE GENOMIC DNA]</scope>
    <source>
        <strain evidence="3">ATCC 6205 / CBS 148.51 / DSM 1962 / NBRC 6347 / NRRL 1970</strain>
    </source>
</reference>
<feature type="region of interest" description="Disordered" evidence="1">
    <location>
        <begin position="103"/>
        <end position="127"/>
    </location>
</feature>
<dbReference type="SUPFAM" id="SSF54690">
    <property type="entry name" value="Molybdopterin synthase subunit MoaE"/>
    <property type="match status" value="1"/>
</dbReference>
<dbReference type="PANTHER" id="PTHR23404">
    <property type="entry name" value="MOLYBDOPTERIN SYNTHASE RELATED"/>
    <property type="match status" value="1"/>
</dbReference>
<dbReference type="STRING" id="306901.Q2H4U6"/>
<name>Q2H4U6_CHAGB</name>
<organism evidence="2 3">
    <name type="scientific">Chaetomium globosum (strain ATCC 6205 / CBS 148.51 / DSM 1962 / NBRC 6347 / NRRL 1970)</name>
    <name type="common">Soil fungus</name>
    <dbReference type="NCBI Taxonomy" id="306901"/>
    <lineage>
        <taxon>Eukaryota</taxon>
        <taxon>Fungi</taxon>
        <taxon>Dikarya</taxon>
        <taxon>Ascomycota</taxon>
        <taxon>Pezizomycotina</taxon>
        <taxon>Sordariomycetes</taxon>
        <taxon>Sordariomycetidae</taxon>
        <taxon>Sordariales</taxon>
        <taxon>Chaetomiaceae</taxon>
        <taxon>Chaetomium</taxon>
    </lineage>
</organism>
<dbReference type="Pfam" id="PF02391">
    <property type="entry name" value="MoaE"/>
    <property type="match status" value="1"/>
</dbReference>
<dbReference type="InterPro" id="IPR003448">
    <property type="entry name" value="Mopterin_biosynth_MoaE"/>
</dbReference>
<dbReference type="InParanoid" id="Q2H4U6"/>
<dbReference type="RefSeq" id="XP_001222414.1">
    <property type="nucleotide sequence ID" value="XM_001222413.1"/>
</dbReference>
<dbReference type="VEuPathDB" id="FungiDB:CHGG_06319"/>
<evidence type="ECO:0000313" key="2">
    <source>
        <dbReference type="EMBL" id="EAQ89700.1"/>
    </source>
</evidence>
<dbReference type="InterPro" id="IPR036563">
    <property type="entry name" value="MoaE_sf"/>
</dbReference>
<dbReference type="Gene3D" id="3.90.1170.40">
    <property type="entry name" value="Molybdopterin biosynthesis MoaE subunit"/>
    <property type="match status" value="1"/>
</dbReference>
<dbReference type="GO" id="GO:0006777">
    <property type="term" value="P:Mo-molybdopterin cofactor biosynthetic process"/>
    <property type="evidence" value="ECO:0007669"/>
    <property type="project" value="InterPro"/>
</dbReference>
<dbReference type="eggNOG" id="KOG3307">
    <property type="taxonomic scope" value="Eukaryota"/>
</dbReference>
<evidence type="ECO:0000256" key="1">
    <source>
        <dbReference type="SAM" id="MobiDB-lite"/>
    </source>
</evidence>
<evidence type="ECO:0000313" key="3">
    <source>
        <dbReference type="Proteomes" id="UP000001056"/>
    </source>
</evidence>
<proteinExistence type="predicted"/>
<protein>
    <submittedName>
        <fullName evidence="2">Uncharacterized protein</fullName>
    </submittedName>
</protein>
<gene>
    <name evidence="2" type="ORF">CHGG_06319</name>
</gene>
<keyword evidence="3" id="KW-1185">Reference proteome</keyword>
<dbReference type="OrthoDB" id="5531344at2759"/>
<feature type="compositionally biased region" description="Gly residues" evidence="1">
    <location>
        <begin position="113"/>
        <end position="124"/>
    </location>
</feature>
<sequence>MATPPTEPQEDSSLSQEGCYVALTSSPLSIQSVTDRVRSPQAGAIVLFAGTTRDTFASKRVTHLSYSAYTPLALRTMLSIAAELHTTHNLRGIAMVHRLGGGARRGGEHPDRGVGGAPAGGVAGRGRRRWRRVKRGWRCGSGRSLRMGRGCGGRIGMG</sequence>
<dbReference type="AlphaFoldDB" id="Q2H4U6"/>
<dbReference type="GeneID" id="4390205"/>
<dbReference type="HOGENOM" id="CLU_1669181_0_0_1"/>